<feature type="non-terminal residue" evidence="1">
    <location>
        <position position="1"/>
    </location>
</feature>
<name>X0WEA4_9ZZZZ</name>
<reference evidence="1" key="1">
    <citation type="journal article" date="2014" name="Front. Microbiol.">
        <title>High frequency of phylogenetically diverse reductive dehalogenase-homologous genes in deep subseafloor sedimentary metagenomes.</title>
        <authorList>
            <person name="Kawai M."/>
            <person name="Futagami T."/>
            <person name="Toyoda A."/>
            <person name="Takaki Y."/>
            <person name="Nishi S."/>
            <person name="Hori S."/>
            <person name="Arai W."/>
            <person name="Tsubouchi T."/>
            <person name="Morono Y."/>
            <person name="Uchiyama I."/>
            <person name="Ito T."/>
            <person name="Fujiyama A."/>
            <person name="Inagaki F."/>
            <person name="Takami H."/>
        </authorList>
    </citation>
    <scope>NUCLEOTIDE SEQUENCE</scope>
    <source>
        <strain evidence="1">Expedition CK06-06</strain>
    </source>
</reference>
<evidence type="ECO:0000313" key="1">
    <source>
        <dbReference type="EMBL" id="GAG28965.1"/>
    </source>
</evidence>
<dbReference type="EMBL" id="BARS01045024">
    <property type="protein sequence ID" value="GAG28965.1"/>
    <property type="molecule type" value="Genomic_DNA"/>
</dbReference>
<accession>X0WEA4</accession>
<organism evidence="1">
    <name type="scientific">marine sediment metagenome</name>
    <dbReference type="NCBI Taxonomy" id="412755"/>
    <lineage>
        <taxon>unclassified sequences</taxon>
        <taxon>metagenomes</taxon>
        <taxon>ecological metagenomes</taxon>
    </lineage>
</organism>
<gene>
    <name evidence="1" type="ORF">S01H1_67943</name>
</gene>
<dbReference type="AlphaFoldDB" id="X0WEA4"/>
<proteinExistence type="predicted"/>
<sequence length="118" mass="12816">GGFLFDLLAAGALSVSGVEQVTERAHIAQDRGLTVINDDAGSMPLAQIPVADVYYFYGDNLEDTGRILKRVLTTPMPGTFAFGVNSSHYFLVDYFRLRGAVEKTVAGGHFKIFILTIT</sequence>
<comment type="caution">
    <text evidence="1">The sequence shown here is derived from an EMBL/GenBank/DDBJ whole genome shotgun (WGS) entry which is preliminary data.</text>
</comment>
<protein>
    <submittedName>
        <fullName evidence="1">Uncharacterized protein</fullName>
    </submittedName>
</protein>